<feature type="signal peptide" evidence="1">
    <location>
        <begin position="1"/>
        <end position="26"/>
    </location>
</feature>
<dbReference type="AlphaFoldDB" id="A0A9D4C9Q9"/>
<sequence>MAKVPHGTTFTVKCILSMLVRLGVHGQGTSRHHLHGQVSIVYVSATRFTWPRYLTAPPSRSIVYCLCQCDSVYLAQVPHGTPFTVKCLLSMLVRLGLLGPGFSRHHIHGQVSIVYVSTTRFTWPMYLTATDSRSSVYCLC</sequence>
<proteinExistence type="predicted"/>
<name>A0A9D4C9Q9_DREPO</name>
<feature type="chain" id="PRO_5038800887" description="Secreted protein" evidence="1">
    <location>
        <begin position="27"/>
        <end position="140"/>
    </location>
</feature>
<keyword evidence="1" id="KW-0732">Signal</keyword>
<comment type="caution">
    <text evidence="2">The sequence shown here is derived from an EMBL/GenBank/DDBJ whole genome shotgun (WGS) entry which is preliminary data.</text>
</comment>
<dbReference type="EMBL" id="JAIWYP010000013">
    <property type="protein sequence ID" value="KAH3719580.1"/>
    <property type="molecule type" value="Genomic_DNA"/>
</dbReference>
<protein>
    <recommendedName>
        <fullName evidence="4">Secreted protein</fullName>
    </recommendedName>
</protein>
<reference evidence="2" key="1">
    <citation type="journal article" date="2019" name="bioRxiv">
        <title>The Genome of the Zebra Mussel, Dreissena polymorpha: A Resource for Invasive Species Research.</title>
        <authorList>
            <person name="McCartney M.A."/>
            <person name="Auch B."/>
            <person name="Kono T."/>
            <person name="Mallez S."/>
            <person name="Zhang Y."/>
            <person name="Obille A."/>
            <person name="Becker A."/>
            <person name="Abrahante J.E."/>
            <person name="Garbe J."/>
            <person name="Badalamenti J.P."/>
            <person name="Herman A."/>
            <person name="Mangelson H."/>
            <person name="Liachko I."/>
            <person name="Sullivan S."/>
            <person name="Sone E.D."/>
            <person name="Koren S."/>
            <person name="Silverstein K.A.T."/>
            <person name="Beckman K.B."/>
            <person name="Gohl D.M."/>
        </authorList>
    </citation>
    <scope>NUCLEOTIDE SEQUENCE</scope>
    <source>
        <strain evidence="2">Duluth1</strain>
        <tissue evidence="2">Whole animal</tissue>
    </source>
</reference>
<organism evidence="2 3">
    <name type="scientific">Dreissena polymorpha</name>
    <name type="common">Zebra mussel</name>
    <name type="synonym">Mytilus polymorpha</name>
    <dbReference type="NCBI Taxonomy" id="45954"/>
    <lineage>
        <taxon>Eukaryota</taxon>
        <taxon>Metazoa</taxon>
        <taxon>Spiralia</taxon>
        <taxon>Lophotrochozoa</taxon>
        <taxon>Mollusca</taxon>
        <taxon>Bivalvia</taxon>
        <taxon>Autobranchia</taxon>
        <taxon>Heteroconchia</taxon>
        <taxon>Euheterodonta</taxon>
        <taxon>Imparidentia</taxon>
        <taxon>Neoheterodontei</taxon>
        <taxon>Myida</taxon>
        <taxon>Dreissenoidea</taxon>
        <taxon>Dreissenidae</taxon>
        <taxon>Dreissena</taxon>
    </lineage>
</organism>
<evidence type="ECO:0000256" key="1">
    <source>
        <dbReference type="SAM" id="SignalP"/>
    </source>
</evidence>
<gene>
    <name evidence="2" type="ORF">DPMN_062431</name>
</gene>
<evidence type="ECO:0000313" key="2">
    <source>
        <dbReference type="EMBL" id="KAH3719580.1"/>
    </source>
</evidence>
<evidence type="ECO:0008006" key="4">
    <source>
        <dbReference type="Google" id="ProtNLM"/>
    </source>
</evidence>
<keyword evidence="3" id="KW-1185">Reference proteome</keyword>
<dbReference type="Proteomes" id="UP000828390">
    <property type="component" value="Unassembled WGS sequence"/>
</dbReference>
<evidence type="ECO:0000313" key="3">
    <source>
        <dbReference type="Proteomes" id="UP000828390"/>
    </source>
</evidence>
<accession>A0A9D4C9Q9</accession>
<reference evidence="2" key="2">
    <citation type="submission" date="2020-11" db="EMBL/GenBank/DDBJ databases">
        <authorList>
            <person name="McCartney M.A."/>
            <person name="Auch B."/>
            <person name="Kono T."/>
            <person name="Mallez S."/>
            <person name="Becker A."/>
            <person name="Gohl D.M."/>
            <person name="Silverstein K.A.T."/>
            <person name="Koren S."/>
            <person name="Bechman K.B."/>
            <person name="Herman A."/>
            <person name="Abrahante J.E."/>
            <person name="Garbe J."/>
        </authorList>
    </citation>
    <scope>NUCLEOTIDE SEQUENCE</scope>
    <source>
        <strain evidence="2">Duluth1</strain>
        <tissue evidence="2">Whole animal</tissue>
    </source>
</reference>